<evidence type="ECO:0000313" key="2">
    <source>
        <dbReference type="EMBL" id="MBZ2206536.1"/>
    </source>
</evidence>
<dbReference type="SUPFAM" id="SSF53271">
    <property type="entry name" value="PRTase-like"/>
    <property type="match status" value="1"/>
</dbReference>
<proteinExistence type="inferred from homology"/>
<reference evidence="2 3" key="1">
    <citation type="submission" date="2021-01" db="EMBL/GenBank/DDBJ databases">
        <authorList>
            <person name="Ruan W."/>
            <person name="Khan S.A."/>
            <person name="Jeon C.O."/>
        </authorList>
    </citation>
    <scope>NUCLEOTIDE SEQUENCE [LARGE SCALE GENOMIC DNA]</scope>
    <source>
        <strain evidence="2 3">R798</strain>
    </source>
</reference>
<organism evidence="2 3">
    <name type="scientific">Massilia soli</name>
    <dbReference type="NCBI Taxonomy" id="2792854"/>
    <lineage>
        <taxon>Bacteria</taxon>
        <taxon>Pseudomonadati</taxon>
        <taxon>Pseudomonadota</taxon>
        <taxon>Betaproteobacteria</taxon>
        <taxon>Burkholderiales</taxon>
        <taxon>Oxalobacteraceae</taxon>
        <taxon>Telluria group</taxon>
        <taxon>Massilia</taxon>
    </lineage>
</organism>
<name>A0ABS7SL49_9BURK</name>
<dbReference type="PANTHER" id="PTHR47505:SF1">
    <property type="entry name" value="DNA UTILIZATION PROTEIN YHGH"/>
    <property type="match status" value="1"/>
</dbReference>
<evidence type="ECO:0000256" key="1">
    <source>
        <dbReference type="ARBA" id="ARBA00008007"/>
    </source>
</evidence>
<dbReference type="InterPro" id="IPR029057">
    <property type="entry name" value="PRTase-like"/>
</dbReference>
<dbReference type="RefSeq" id="WP_223466402.1">
    <property type="nucleotide sequence ID" value="NZ_JAFBIL020000002.1"/>
</dbReference>
<sequence length="217" mass="24245">MSLILHALSAYASYKREVINWRAIDYDINKFVKALKHKEFRGAGGLTDMHGTRLQFDKSNPDNALIIFGCWGVRRLRRLNLGDVVLVPVPSSKCVEFGLDSAPQRMARALRTIGQRDEISVEPWLRFRHAMPSASSDGGTRNVNVLRDSLVVSSAVKRKKVVLIDDVKTTGSHLRACAQVLRENGVEVKTVLVAASTVWEQHPHPLGLDPEDLERRG</sequence>
<comment type="similarity">
    <text evidence="1">Belongs to the ComF/GntX family.</text>
</comment>
<dbReference type="InterPro" id="IPR000836">
    <property type="entry name" value="PRTase_dom"/>
</dbReference>
<dbReference type="EMBL" id="JAFBIL020000002">
    <property type="protein sequence ID" value="MBZ2206536.1"/>
    <property type="molecule type" value="Genomic_DNA"/>
</dbReference>
<dbReference type="InterPro" id="IPR051910">
    <property type="entry name" value="ComF/GntX_DNA_util-trans"/>
</dbReference>
<dbReference type="Gene3D" id="3.40.50.2020">
    <property type="match status" value="1"/>
</dbReference>
<accession>A0ABS7SL49</accession>
<keyword evidence="3" id="KW-1185">Reference proteome</keyword>
<reference evidence="2 3" key="2">
    <citation type="submission" date="2021-08" db="EMBL/GenBank/DDBJ databases">
        <title>Massilia sp. R798.</title>
        <authorList>
            <person name="Baek J.H."/>
            <person name="Jung H.S."/>
            <person name="Kim K.R."/>
            <person name="Jeon C.O."/>
        </authorList>
    </citation>
    <scope>NUCLEOTIDE SEQUENCE [LARGE SCALE GENOMIC DNA]</scope>
    <source>
        <strain evidence="2 3">R798</strain>
    </source>
</reference>
<evidence type="ECO:0000313" key="3">
    <source>
        <dbReference type="Proteomes" id="UP000809349"/>
    </source>
</evidence>
<dbReference type="CDD" id="cd06223">
    <property type="entry name" value="PRTases_typeI"/>
    <property type="match status" value="1"/>
</dbReference>
<gene>
    <name evidence="2" type="ORF">I4X03_004605</name>
</gene>
<comment type="caution">
    <text evidence="2">The sequence shown here is derived from an EMBL/GenBank/DDBJ whole genome shotgun (WGS) entry which is preliminary data.</text>
</comment>
<dbReference type="PANTHER" id="PTHR47505">
    <property type="entry name" value="DNA UTILIZATION PROTEIN YHGH"/>
    <property type="match status" value="1"/>
</dbReference>
<protein>
    <recommendedName>
        <fullName evidence="4">Phosphoribosyltransferase domain-containing protein</fullName>
    </recommendedName>
</protein>
<dbReference type="Proteomes" id="UP000809349">
    <property type="component" value="Unassembled WGS sequence"/>
</dbReference>
<evidence type="ECO:0008006" key="4">
    <source>
        <dbReference type="Google" id="ProtNLM"/>
    </source>
</evidence>